<gene>
    <name evidence="2" type="ORF">PLEPLA_LOCUS342</name>
</gene>
<sequence>MESGGGGTHARTARTRTHRVLQTEESSSLQLVVKQLQGQQRRGHRSPFGRWRKRGRLGGDRHGARGASRRSVVRKQKP</sequence>
<feature type="compositionally biased region" description="Basic residues" evidence="1">
    <location>
        <begin position="67"/>
        <end position="78"/>
    </location>
</feature>
<dbReference type="EMBL" id="CADEAL010000013">
    <property type="protein sequence ID" value="CAB1412649.1"/>
    <property type="molecule type" value="Genomic_DNA"/>
</dbReference>
<reference evidence="2" key="1">
    <citation type="submission" date="2020-03" db="EMBL/GenBank/DDBJ databases">
        <authorList>
            <person name="Weist P."/>
        </authorList>
    </citation>
    <scope>NUCLEOTIDE SEQUENCE</scope>
</reference>
<evidence type="ECO:0000313" key="3">
    <source>
        <dbReference type="Proteomes" id="UP001153269"/>
    </source>
</evidence>
<comment type="caution">
    <text evidence="2">The sequence shown here is derived from an EMBL/GenBank/DDBJ whole genome shotgun (WGS) entry which is preliminary data.</text>
</comment>
<evidence type="ECO:0000313" key="2">
    <source>
        <dbReference type="EMBL" id="CAB1412649.1"/>
    </source>
</evidence>
<protein>
    <submittedName>
        <fullName evidence="2">Uncharacterized protein</fullName>
    </submittedName>
</protein>
<feature type="compositionally biased region" description="Low complexity" evidence="1">
    <location>
        <begin position="26"/>
        <end position="40"/>
    </location>
</feature>
<evidence type="ECO:0000256" key="1">
    <source>
        <dbReference type="SAM" id="MobiDB-lite"/>
    </source>
</evidence>
<accession>A0A9N7TIU7</accession>
<feature type="compositionally biased region" description="Basic residues" evidence="1">
    <location>
        <begin position="41"/>
        <end position="56"/>
    </location>
</feature>
<organism evidence="2 3">
    <name type="scientific">Pleuronectes platessa</name>
    <name type="common">European plaice</name>
    <dbReference type="NCBI Taxonomy" id="8262"/>
    <lineage>
        <taxon>Eukaryota</taxon>
        <taxon>Metazoa</taxon>
        <taxon>Chordata</taxon>
        <taxon>Craniata</taxon>
        <taxon>Vertebrata</taxon>
        <taxon>Euteleostomi</taxon>
        <taxon>Actinopterygii</taxon>
        <taxon>Neopterygii</taxon>
        <taxon>Teleostei</taxon>
        <taxon>Neoteleostei</taxon>
        <taxon>Acanthomorphata</taxon>
        <taxon>Carangaria</taxon>
        <taxon>Pleuronectiformes</taxon>
        <taxon>Pleuronectoidei</taxon>
        <taxon>Pleuronectidae</taxon>
        <taxon>Pleuronectes</taxon>
    </lineage>
</organism>
<keyword evidence="3" id="KW-1185">Reference proteome</keyword>
<dbReference type="AlphaFoldDB" id="A0A9N7TIU7"/>
<name>A0A9N7TIU7_PLEPL</name>
<proteinExistence type="predicted"/>
<feature type="region of interest" description="Disordered" evidence="1">
    <location>
        <begin position="1"/>
        <end position="78"/>
    </location>
</feature>
<dbReference type="Proteomes" id="UP001153269">
    <property type="component" value="Unassembled WGS sequence"/>
</dbReference>